<keyword evidence="1" id="KW-0597">Phosphoprotein</keyword>
<feature type="modified residue" description="4-aspartylphosphate" evidence="1">
    <location>
        <position position="60"/>
    </location>
</feature>
<dbReference type="Pfam" id="PF00990">
    <property type="entry name" value="GGDEF"/>
    <property type="match status" value="1"/>
</dbReference>
<dbReference type="InterPro" id="IPR001633">
    <property type="entry name" value="EAL_dom"/>
</dbReference>
<dbReference type="SMART" id="SM00091">
    <property type="entry name" value="PAS"/>
    <property type="match status" value="1"/>
</dbReference>
<dbReference type="NCBIfam" id="TIGR00229">
    <property type="entry name" value="sensory_box"/>
    <property type="match status" value="1"/>
</dbReference>
<dbReference type="Gene3D" id="3.20.20.450">
    <property type="entry name" value="EAL domain"/>
    <property type="match status" value="1"/>
</dbReference>
<dbReference type="KEGG" id="pais:PFX98_09605"/>
<gene>
    <name evidence="7" type="ORF">PFX98_09605</name>
</gene>
<dbReference type="CDD" id="cd00130">
    <property type="entry name" value="PAS"/>
    <property type="match status" value="1"/>
</dbReference>
<dbReference type="SUPFAM" id="SSF55785">
    <property type="entry name" value="PYP-like sensor domain (PAS domain)"/>
    <property type="match status" value="2"/>
</dbReference>
<evidence type="ECO:0000259" key="6">
    <source>
        <dbReference type="PROSITE" id="PS50887"/>
    </source>
</evidence>
<dbReference type="Pfam" id="PF00072">
    <property type="entry name" value="Response_reg"/>
    <property type="match status" value="1"/>
</dbReference>
<dbReference type="InterPro" id="IPR052155">
    <property type="entry name" value="Biofilm_reg_signaling"/>
</dbReference>
<dbReference type="CDD" id="cd01949">
    <property type="entry name" value="GGDEF"/>
    <property type="match status" value="1"/>
</dbReference>
<feature type="domain" description="PAC" evidence="4">
    <location>
        <begin position="318"/>
        <end position="370"/>
    </location>
</feature>
<dbReference type="Gene3D" id="3.30.70.270">
    <property type="match status" value="1"/>
</dbReference>
<dbReference type="InterPro" id="IPR043128">
    <property type="entry name" value="Rev_trsase/Diguanyl_cyclase"/>
</dbReference>
<dbReference type="SMART" id="SM00267">
    <property type="entry name" value="GGDEF"/>
    <property type="match status" value="1"/>
</dbReference>
<feature type="domain" description="PAS" evidence="3">
    <location>
        <begin position="247"/>
        <end position="294"/>
    </location>
</feature>
<dbReference type="PROSITE" id="PS50113">
    <property type="entry name" value="PAC"/>
    <property type="match status" value="1"/>
</dbReference>
<dbReference type="PROSITE" id="PS50887">
    <property type="entry name" value="GGDEF"/>
    <property type="match status" value="1"/>
</dbReference>
<proteinExistence type="predicted"/>
<dbReference type="InterPro" id="IPR001789">
    <property type="entry name" value="Sig_transdc_resp-reg_receiver"/>
</dbReference>
<dbReference type="InterPro" id="IPR000014">
    <property type="entry name" value="PAS"/>
</dbReference>
<reference evidence="7" key="1">
    <citation type="submission" date="2023-01" db="EMBL/GenBank/DDBJ databases">
        <title>Whole genome sequence of Paucibacter sp. S2-9 isolated from pond sediment.</title>
        <authorList>
            <person name="Jung J.Y."/>
        </authorList>
    </citation>
    <scope>NUCLEOTIDE SEQUENCE</scope>
    <source>
        <strain evidence="7">S2-9</strain>
    </source>
</reference>
<dbReference type="SUPFAM" id="SSF55073">
    <property type="entry name" value="Nucleotide cyclase"/>
    <property type="match status" value="1"/>
</dbReference>
<dbReference type="SUPFAM" id="SSF52172">
    <property type="entry name" value="CheY-like"/>
    <property type="match status" value="1"/>
</dbReference>
<dbReference type="SUPFAM" id="SSF141868">
    <property type="entry name" value="EAL domain-like"/>
    <property type="match status" value="1"/>
</dbReference>
<dbReference type="CDD" id="cd17534">
    <property type="entry name" value="REC_DC-like"/>
    <property type="match status" value="1"/>
</dbReference>
<dbReference type="CDD" id="cd01948">
    <property type="entry name" value="EAL"/>
    <property type="match status" value="1"/>
</dbReference>
<evidence type="ECO:0000259" key="4">
    <source>
        <dbReference type="PROSITE" id="PS50113"/>
    </source>
</evidence>
<evidence type="ECO:0000259" key="2">
    <source>
        <dbReference type="PROSITE" id="PS50110"/>
    </source>
</evidence>
<dbReference type="InterPro" id="IPR000160">
    <property type="entry name" value="GGDEF_dom"/>
</dbReference>
<dbReference type="InterPro" id="IPR000700">
    <property type="entry name" value="PAS-assoc_C"/>
</dbReference>
<dbReference type="PANTHER" id="PTHR44757">
    <property type="entry name" value="DIGUANYLATE CYCLASE DGCP"/>
    <property type="match status" value="1"/>
</dbReference>
<dbReference type="Pfam" id="PF13426">
    <property type="entry name" value="PAS_9"/>
    <property type="match status" value="1"/>
</dbReference>
<dbReference type="EMBL" id="CP116346">
    <property type="protein sequence ID" value="WIT13858.1"/>
    <property type="molecule type" value="Genomic_DNA"/>
</dbReference>
<dbReference type="Gene3D" id="3.30.450.20">
    <property type="entry name" value="PAS domain"/>
    <property type="match status" value="2"/>
</dbReference>
<dbReference type="Pfam" id="PF00563">
    <property type="entry name" value="EAL"/>
    <property type="match status" value="1"/>
</dbReference>
<evidence type="ECO:0000313" key="8">
    <source>
        <dbReference type="Proteomes" id="UP001177769"/>
    </source>
</evidence>
<feature type="domain" description="EAL" evidence="5">
    <location>
        <begin position="538"/>
        <end position="790"/>
    </location>
</feature>
<dbReference type="SMART" id="SM00086">
    <property type="entry name" value="PAC"/>
    <property type="match status" value="2"/>
</dbReference>
<dbReference type="Gene3D" id="3.40.50.2300">
    <property type="match status" value="1"/>
</dbReference>
<dbReference type="InterPro" id="IPR011006">
    <property type="entry name" value="CheY-like_superfamily"/>
</dbReference>
<evidence type="ECO:0000256" key="1">
    <source>
        <dbReference type="PROSITE-ProRule" id="PRU00169"/>
    </source>
</evidence>
<protein>
    <submittedName>
        <fullName evidence="7">EAL domain-containing protein</fullName>
    </submittedName>
</protein>
<accession>A0AA95NHU6</accession>
<dbReference type="AlphaFoldDB" id="A0AA95NHU6"/>
<dbReference type="PROSITE" id="PS50883">
    <property type="entry name" value="EAL"/>
    <property type="match status" value="1"/>
</dbReference>
<dbReference type="PROSITE" id="PS50112">
    <property type="entry name" value="PAS"/>
    <property type="match status" value="1"/>
</dbReference>
<evidence type="ECO:0000259" key="5">
    <source>
        <dbReference type="PROSITE" id="PS50883"/>
    </source>
</evidence>
<feature type="domain" description="GGDEF" evidence="6">
    <location>
        <begin position="396"/>
        <end position="529"/>
    </location>
</feature>
<dbReference type="PANTHER" id="PTHR44757:SF2">
    <property type="entry name" value="BIOFILM ARCHITECTURE MAINTENANCE PROTEIN MBAA"/>
    <property type="match status" value="1"/>
</dbReference>
<dbReference type="InterPro" id="IPR001610">
    <property type="entry name" value="PAC"/>
</dbReference>
<dbReference type="GO" id="GO:0000160">
    <property type="term" value="P:phosphorelay signal transduction system"/>
    <property type="evidence" value="ECO:0007669"/>
    <property type="project" value="InterPro"/>
</dbReference>
<evidence type="ECO:0000313" key="7">
    <source>
        <dbReference type="EMBL" id="WIT13858.1"/>
    </source>
</evidence>
<keyword evidence="8" id="KW-1185">Reference proteome</keyword>
<dbReference type="InterPro" id="IPR029787">
    <property type="entry name" value="Nucleotide_cyclase"/>
</dbReference>
<sequence>MMASLDRPLRVQIVEDERIVAFDLRSGLEQLGHEVVGIASSEQEALRLALRETPDLVLMDIHLDQGSDGVAAACELREQLAIPVIFLTAYGETETLRRAAQAAPYGYLLKPFELRELNATLHMAMARRSEERKTEAAERRLLLALESAQLAVLESQGGQLRWGGHQLGQEFRALTQAASMVELQQHLEPPAQRALQALLEHGIPLDLTCRWLAPGGAARWLEIHARRFEHEQLVMGMVRDVTARVEGETRLRQAVAAFDATDEAIMFLDAQHRVLSCNPAFTALTGWPESQVLGLRPAEFLYARRHGDHPDRKEEAPRHGEVSCMRRDGSTFPALEHLSAVLDEQGLPGHHVLSFSDISEIRNAQHKLQHLALHDTLTGLGNRVAMQDVLDAPGLRSLGLLFIDLDGFKFINDSLGHDCGDELLKVLAVRLISILRSDDVAVRLGGDEFVVLMRHPRSAHDALQLAEKLLQALAQPVPLAAQPVAVTASIGVALFPEQVDSPQSLLRAADAAMYEAKARGRNRVALYAQAHADGASEQLRIEQGLRLAMQAGQLSLHWQPMLEMGSGRILGAEALLRWQHPQLGQVAPQRFIPVAEANGMICAIGAWVMEQACAQAAAWRAQGLGLVRVAVNVSVRQFEQDDVLGLVRHCLQRHALPAQCLELELTESLFAQSATLRGSLQALRDLGVRLALDDFGTGFSSLGQIVSLPIDRIKIDRSFVIELVDSHHSRAVVKSIIMLAQTLGMEITVEGVETLEQHDVLLALGAVEAQGWLYHRAMPAEELLRLLRAH</sequence>
<dbReference type="Proteomes" id="UP001177769">
    <property type="component" value="Chromosome"/>
</dbReference>
<dbReference type="InterPro" id="IPR035965">
    <property type="entry name" value="PAS-like_dom_sf"/>
</dbReference>
<dbReference type="RefSeq" id="WP_285234977.1">
    <property type="nucleotide sequence ID" value="NZ_CP116346.1"/>
</dbReference>
<dbReference type="SMART" id="SM00448">
    <property type="entry name" value="REC"/>
    <property type="match status" value="1"/>
</dbReference>
<dbReference type="SMART" id="SM00052">
    <property type="entry name" value="EAL"/>
    <property type="match status" value="1"/>
</dbReference>
<dbReference type="NCBIfam" id="TIGR00254">
    <property type="entry name" value="GGDEF"/>
    <property type="match status" value="1"/>
</dbReference>
<name>A0AA95NHU6_9BURK</name>
<dbReference type="InterPro" id="IPR035919">
    <property type="entry name" value="EAL_sf"/>
</dbReference>
<evidence type="ECO:0000259" key="3">
    <source>
        <dbReference type="PROSITE" id="PS50112"/>
    </source>
</evidence>
<organism evidence="7 8">
    <name type="scientific">Paucibacter sediminis</name>
    <dbReference type="NCBI Taxonomy" id="3019553"/>
    <lineage>
        <taxon>Bacteria</taxon>
        <taxon>Pseudomonadati</taxon>
        <taxon>Pseudomonadota</taxon>
        <taxon>Betaproteobacteria</taxon>
        <taxon>Burkholderiales</taxon>
        <taxon>Sphaerotilaceae</taxon>
        <taxon>Roseateles</taxon>
    </lineage>
</organism>
<dbReference type="PROSITE" id="PS50110">
    <property type="entry name" value="RESPONSE_REGULATORY"/>
    <property type="match status" value="1"/>
</dbReference>
<feature type="domain" description="Response regulatory" evidence="2">
    <location>
        <begin position="10"/>
        <end position="125"/>
    </location>
</feature>